<dbReference type="GO" id="GO:0043001">
    <property type="term" value="P:Golgi to plasma membrane protein transport"/>
    <property type="evidence" value="ECO:0007669"/>
    <property type="project" value="TreeGrafter"/>
</dbReference>
<keyword evidence="5" id="KW-0653">Protein transport</keyword>
<keyword evidence="6 10" id="KW-1133">Transmembrane helix</keyword>
<dbReference type="AlphaFoldDB" id="A0A427XFG9"/>
<evidence type="ECO:0008006" key="13">
    <source>
        <dbReference type="Google" id="ProtNLM"/>
    </source>
</evidence>
<evidence type="ECO:0000256" key="3">
    <source>
        <dbReference type="ARBA" id="ARBA00022448"/>
    </source>
</evidence>
<comment type="caution">
    <text evidence="11">The sequence shown here is derived from an EMBL/GenBank/DDBJ whole genome shotgun (WGS) entry which is preliminary data.</text>
</comment>
<feature type="transmembrane region" description="Helical" evidence="10">
    <location>
        <begin position="121"/>
        <end position="141"/>
    </location>
</feature>
<dbReference type="GeneID" id="39587765"/>
<proteinExistence type="inferred from homology"/>
<evidence type="ECO:0000313" key="12">
    <source>
        <dbReference type="Proteomes" id="UP000279236"/>
    </source>
</evidence>
<organism evidence="11 12">
    <name type="scientific">Apiotrichum porosum</name>
    <dbReference type="NCBI Taxonomy" id="105984"/>
    <lineage>
        <taxon>Eukaryota</taxon>
        <taxon>Fungi</taxon>
        <taxon>Dikarya</taxon>
        <taxon>Basidiomycota</taxon>
        <taxon>Agaricomycotina</taxon>
        <taxon>Tremellomycetes</taxon>
        <taxon>Trichosporonales</taxon>
        <taxon>Trichosporonaceae</taxon>
        <taxon>Apiotrichum</taxon>
    </lineage>
</organism>
<gene>
    <name evidence="11" type="ORF">EHS24_003222</name>
</gene>
<evidence type="ECO:0000256" key="10">
    <source>
        <dbReference type="SAM" id="Phobius"/>
    </source>
</evidence>
<evidence type="ECO:0000256" key="2">
    <source>
        <dbReference type="ARBA" id="ARBA00008160"/>
    </source>
</evidence>
<keyword evidence="12" id="KW-1185">Reference proteome</keyword>
<evidence type="ECO:0000256" key="1">
    <source>
        <dbReference type="ARBA" id="ARBA00004653"/>
    </source>
</evidence>
<dbReference type="GO" id="GO:0005829">
    <property type="term" value="C:cytosol"/>
    <property type="evidence" value="ECO:0007669"/>
    <property type="project" value="GOC"/>
</dbReference>
<dbReference type="GO" id="GO:0034067">
    <property type="term" value="P:protein localization to Golgi apparatus"/>
    <property type="evidence" value="ECO:0007669"/>
    <property type="project" value="TreeGrafter"/>
</dbReference>
<keyword evidence="8 10" id="KW-0472">Membrane</keyword>
<evidence type="ECO:0000256" key="6">
    <source>
        <dbReference type="ARBA" id="ARBA00022989"/>
    </source>
</evidence>
<accession>A0A427XFG9</accession>
<reference evidence="11 12" key="1">
    <citation type="submission" date="2018-11" db="EMBL/GenBank/DDBJ databases">
        <title>Genome sequence of Apiotrichum porosum DSM 27194.</title>
        <authorList>
            <person name="Aliyu H."/>
            <person name="Gorte O."/>
            <person name="Ochsenreither K."/>
        </authorList>
    </citation>
    <scope>NUCLEOTIDE SEQUENCE [LARGE SCALE GENOMIC DNA]</scope>
    <source>
        <strain evidence="11 12">DSM 27194</strain>
    </source>
</reference>
<keyword evidence="4 10" id="KW-0812">Transmembrane</keyword>
<evidence type="ECO:0000256" key="7">
    <source>
        <dbReference type="ARBA" id="ARBA00023034"/>
    </source>
</evidence>
<evidence type="ECO:0000256" key="4">
    <source>
        <dbReference type="ARBA" id="ARBA00022692"/>
    </source>
</evidence>
<sequence>MRVQGWDPVLIISQIICLQALHYLTMTLIVPPLLSQFTSPSLLEYSGGPQTVAHVMDWREMAARPAVNTHTGEGAWKRLRGAWAGGKKVGQNKEDDGNPEVDVGPEPEEGWDYGVDDRRGWLIGLAWITAAAVDIAPLYYLIRRPTHILDFSLTLTFIHIILTTYYAKSFPTSFFFWVVQALGSVLMIVVGEQLCVKREMNSELDIGWNPHAEGEVIELNDR</sequence>
<keyword evidence="7" id="KW-0333">Golgi apparatus</keyword>
<feature type="region of interest" description="Disordered" evidence="9">
    <location>
        <begin position="87"/>
        <end position="109"/>
    </location>
</feature>
<dbReference type="Pfam" id="PF09801">
    <property type="entry name" value="SYS1"/>
    <property type="match status" value="2"/>
</dbReference>
<evidence type="ECO:0000256" key="9">
    <source>
        <dbReference type="SAM" id="MobiDB-lite"/>
    </source>
</evidence>
<dbReference type="GO" id="GO:0000139">
    <property type="term" value="C:Golgi membrane"/>
    <property type="evidence" value="ECO:0007669"/>
    <property type="project" value="UniProtKB-SubCell"/>
</dbReference>
<keyword evidence="3" id="KW-0813">Transport</keyword>
<evidence type="ECO:0000313" key="11">
    <source>
        <dbReference type="EMBL" id="RSH77661.1"/>
    </source>
</evidence>
<feature type="compositionally biased region" description="Acidic residues" evidence="9">
    <location>
        <begin position="97"/>
        <end position="109"/>
    </location>
</feature>
<dbReference type="PANTHER" id="PTHR12952">
    <property type="entry name" value="SYS1"/>
    <property type="match status" value="1"/>
</dbReference>
<dbReference type="EMBL" id="RSCE01000015">
    <property type="protein sequence ID" value="RSH77661.1"/>
    <property type="molecule type" value="Genomic_DNA"/>
</dbReference>
<feature type="transmembrane region" description="Helical" evidence="10">
    <location>
        <begin position="9"/>
        <end position="34"/>
    </location>
</feature>
<feature type="transmembrane region" description="Helical" evidence="10">
    <location>
        <begin position="148"/>
        <end position="167"/>
    </location>
</feature>
<dbReference type="Proteomes" id="UP000279236">
    <property type="component" value="Unassembled WGS sequence"/>
</dbReference>
<comment type="similarity">
    <text evidence="2">Belongs to the SYS1 family.</text>
</comment>
<name>A0A427XFG9_9TREE</name>
<evidence type="ECO:0000256" key="8">
    <source>
        <dbReference type="ARBA" id="ARBA00023136"/>
    </source>
</evidence>
<dbReference type="GO" id="GO:0005802">
    <property type="term" value="C:trans-Golgi network"/>
    <property type="evidence" value="ECO:0007669"/>
    <property type="project" value="TreeGrafter"/>
</dbReference>
<dbReference type="PANTHER" id="PTHR12952:SF0">
    <property type="entry name" value="PROTEIN SYS1 HOMOLOG"/>
    <property type="match status" value="1"/>
</dbReference>
<comment type="subcellular location">
    <subcellularLocation>
        <location evidence="1">Golgi apparatus membrane</location>
        <topology evidence="1">Multi-pass membrane protein</topology>
    </subcellularLocation>
</comment>
<dbReference type="STRING" id="105984.A0A427XFG9"/>
<dbReference type="GO" id="GO:0006895">
    <property type="term" value="P:Golgi to endosome transport"/>
    <property type="evidence" value="ECO:0007669"/>
    <property type="project" value="TreeGrafter"/>
</dbReference>
<evidence type="ECO:0000256" key="5">
    <source>
        <dbReference type="ARBA" id="ARBA00022927"/>
    </source>
</evidence>
<dbReference type="InterPro" id="IPR019185">
    <property type="entry name" value="Integral_membrane_SYS1-rel"/>
</dbReference>
<dbReference type="OrthoDB" id="542931at2759"/>
<dbReference type="RefSeq" id="XP_028472808.1">
    <property type="nucleotide sequence ID" value="XM_028618920.1"/>
</dbReference>
<protein>
    <recommendedName>
        <fullName evidence="13">Integral membrane protein S linking to the trans Golgi network-domain-containing protein</fullName>
    </recommendedName>
</protein>
<feature type="transmembrane region" description="Helical" evidence="10">
    <location>
        <begin position="173"/>
        <end position="191"/>
    </location>
</feature>